<dbReference type="InParanoid" id="G3ASZ9"/>
<dbReference type="PIRSF" id="PIRSF004976">
    <property type="entry name" value="ATPase_YdaO"/>
    <property type="match status" value="1"/>
</dbReference>
<dbReference type="GO" id="GO:0032447">
    <property type="term" value="P:protein urmylation"/>
    <property type="evidence" value="ECO:0007669"/>
    <property type="project" value="UniProtKB-UniRule"/>
</dbReference>
<gene>
    <name evidence="6" type="primary">NCS6</name>
    <name evidence="6" type="synonym">CTU1</name>
    <name evidence="10" type="ORF">SPAPADRAFT_142345</name>
</gene>
<dbReference type="AlphaFoldDB" id="G3ASZ9"/>
<organism evidence="11">
    <name type="scientific">Spathaspora passalidarum (strain NRRL Y-27907 / 11-Y1)</name>
    <dbReference type="NCBI Taxonomy" id="619300"/>
    <lineage>
        <taxon>Eukaryota</taxon>
        <taxon>Fungi</taxon>
        <taxon>Dikarya</taxon>
        <taxon>Ascomycota</taxon>
        <taxon>Saccharomycotina</taxon>
        <taxon>Pichiomycetes</taxon>
        <taxon>Debaryomycetaceae</taxon>
        <taxon>Spathaspora</taxon>
    </lineage>
</organism>
<dbReference type="Pfam" id="PF16503">
    <property type="entry name" value="zn-ribbon_14"/>
    <property type="match status" value="1"/>
</dbReference>
<dbReference type="GO" id="GO:0005739">
    <property type="term" value="C:mitochondrion"/>
    <property type="evidence" value="ECO:0007669"/>
    <property type="project" value="TreeGrafter"/>
</dbReference>
<dbReference type="HAMAP" id="MF_03053">
    <property type="entry name" value="CTU1"/>
    <property type="match status" value="1"/>
</dbReference>
<dbReference type="EC" id="2.7.7.-" evidence="6"/>
<keyword evidence="2 6" id="KW-0820">tRNA-binding</keyword>
<keyword evidence="3 6" id="KW-0808">Transferase</keyword>
<dbReference type="InterPro" id="IPR000541">
    <property type="entry name" value="Ncs6/Tuc1/Ctu1"/>
</dbReference>
<feature type="domain" description="tRNA(Ile)-lysidine/2-thiocytidine synthase N-terminal" evidence="8">
    <location>
        <begin position="68"/>
        <end position="253"/>
    </location>
</feature>
<proteinExistence type="inferred from homology"/>
<dbReference type="GO" id="GO:0002144">
    <property type="term" value="C:cytosolic tRNA wobble base thiouridylase complex"/>
    <property type="evidence" value="ECO:0007669"/>
    <property type="project" value="EnsemblFungi"/>
</dbReference>
<feature type="binding site" evidence="7">
    <location>
        <position position="103"/>
    </location>
    <ligand>
        <name>ATP</name>
        <dbReference type="ChEBI" id="CHEBI:30616"/>
    </ligand>
</feature>
<comment type="subcellular location">
    <subcellularLocation>
        <location evidence="6">Cytoplasm</location>
    </subcellularLocation>
</comment>
<accession>G3ASZ9</accession>
<feature type="binding site" evidence="7">
    <location>
        <position position="181"/>
    </location>
    <ligand>
        <name>ATP</name>
        <dbReference type="ChEBI" id="CHEBI:30616"/>
    </ligand>
</feature>
<dbReference type="InterPro" id="IPR011063">
    <property type="entry name" value="TilS/TtcA_N"/>
</dbReference>
<dbReference type="GO" id="GO:0000049">
    <property type="term" value="F:tRNA binding"/>
    <property type="evidence" value="ECO:0007669"/>
    <property type="project" value="UniProtKB-UniRule"/>
</dbReference>
<evidence type="ECO:0000259" key="9">
    <source>
        <dbReference type="Pfam" id="PF16503"/>
    </source>
</evidence>
<dbReference type="GeneID" id="18870440"/>
<evidence type="ECO:0000313" key="10">
    <source>
        <dbReference type="EMBL" id="EGW30781.1"/>
    </source>
</evidence>
<sequence>MATITTTTMEKKPIKVSALCELCHSRKAVMKRPKNLQKLCKECFYHVFETEIHNTITSAKLFSPGDSVAIGASGGKDSTVLASILKTLNERYNYGLNLVLLSIDEGIKGYRDDSLATVKRNQKQYQMPLEIVSYKDLYDWTMDEIVSCAGIRSSCTYCGVLRRQALDRGAAKLGINHVVTGHNADDMAETVLMNILRGDVARLEKSCSIMTESVGSPVKRSKPFKYTYQKEIVLYAHYKKLDYFSTECSYAPEAFRGTARELLKSLEAIRPSCIMDIIYSGEHLSLAPKKKKTTVSYKNKKKLNAETEINSDGSVSLPKKQEFKDGNICEKCGYLSSNKICKACILLAGLEMNRPKVSIDNNTAIDGAAKLSKTLEQLSF</sequence>
<dbReference type="GO" id="GO:0103016">
    <property type="term" value="F:tRNA-uridine 2-sulfurtransferase activity"/>
    <property type="evidence" value="ECO:0007669"/>
    <property type="project" value="EnsemblFungi"/>
</dbReference>
<evidence type="ECO:0000256" key="4">
    <source>
        <dbReference type="ARBA" id="ARBA00022694"/>
    </source>
</evidence>
<reference evidence="10 11" key="1">
    <citation type="journal article" date="2011" name="Proc. Natl. Acad. Sci. U.S.A.">
        <title>Comparative genomics of xylose-fermenting fungi for enhanced biofuel production.</title>
        <authorList>
            <person name="Wohlbach D.J."/>
            <person name="Kuo A."/>
            <person name="Sato T.K."/>
            <person name="Potts K.M."/>
            <person name="Salamov A.A."/>
            <person name="LaButti K.M."/>
            <person name="Sun H."/>
            <person name="Clum A."/>
            <person name="Pangilinan J.L."/>
            <person name="Lindquist E.A."/>
            <person name="Lucas S."/>
            <person name="Lapidus A."/>
            <person name="Jin M."/>
            <person name="Gunawan C."/>
            <person name="Balan V."/>
            <person name="Dale B.E."/>
            <person name="Jeffries T.W."/>
            <person name="Zinkel R."/>
            <person name="Barry K.W."/>
            <person name="Grigoriev I.V."/>
            <person name="Gasch A.P."/>
        </authorList>
    </citation>
    <scope>NUCLEOTIDE SEQUENCE [LARGE SCALE GENOMIC DNA]</scope>
    <source>
        <strain evidence="11">NRRL Y-27907 / 11-Y1</strain>
    </source>
</reference>
<feature type="domain" description="Cytoplasmic tRNA 2-thiolation protein 1 C-terminal" evidence="9">
    <location>
        <begin position="328"/>
        <end position="357"/>
    </location>
</feature>
<evidence type="ECO:0000256" key="5">
    <source>
        <dbReference type="ARBA" id="ARBA00022884"/>
    </source>
</evidence>
<dbReference type="OrthoDB" id="198857at2759"/>
<keyword evidence="7" id="KW-0547">Nucleotide-binding</keyword>
<dbReference type="SUPFAM" id="SSF52402">
    <property type="entry name" value="Adenine nucleotide alpha hydrolases-like"/>
    <property type="match status" value="1"/>
</dbReference>
<comment type="similarity">
    <text evidence="6">Belongs to the TtcA family. CTU1/NCS6/ATPBD3 subfamily.</text>
</comment>
<dbReference type="RefSeq" id="XP_007376814.1">
    <property type="nucleotide sequence ID" value="XM_007376752.1"/>
</dbReference>
<dbReference type="InterPro" id="IPR035107">
    <property type="entry name" value="tRNA_thiolation_TtcA_Ctu1"/>
</dbReference>
<dbReference type="PANTHER" id="PTHR11807:SF12">
    <property type="entry name" value="CYTOPLASMIC TRNA 2-THIOLATION PROTEIN 1"/>
    <property type="match status" value="1"/>
</dbReference>
<keyword evidence="7" id="KW-0067">ATP-binding</keyword>
<dbReference type="eggNOG" id="KOG2840">
    <property type="taxonomic scope" value="Eukaryota"/>
</dbReference>
<dbReference type="GO" id="GO:0005777">
    <property type="term" value="C:peroxisome"/>
    <property type="evidence" value="ECO:0007669"/>
    <property type="project" value="EnsemblFungi"/>
</dbReference>
<keyword evidence="4 6" id="KW-0819">tRNA processing</keyword>
<dbReference type="HOGENOM" id="CLU_026481_1_3_1"/>
<feature type="binding site" evidence="7">
    <location>
        <begin position="71"/>
        <end position="73"/>
    </location>
    <ligand>
        <name>ATP</name>
        <dbReference type="ChEBI" id="CHEBI:30616"/>
    </ligand>
</feature>
<dbReference type="Pfam" id="PF01171">
    <property type="entry name" value="ATP_bind_3"/>
    <property type="match status" value="1"/>
</dbReference>
<dbReference type="InterPro" id="IPR014729">
    <property type="entry name" value="Rossmann-like_a/b/a_fold"/>
</dbReference>
<dbReference type="STRING" id="619300.G3ASZ9"/>
<dbReference type="GO" id="GO:0016779">
    <property type="term" value="F:nucleotidyltransferase activity"/>
    <property type="evidence" value="ECO:0007669"/>
    <property type="project" value="UniProtKB-UniRule"/>
</dbReference>
<dbReference type="FunCoup" id="G3ASZ9">
    <property type="interactions" value="469"/>
</dbReference>
<dbReference type="InterPro" id="IPR020554">
    <property type="entry name" value="UPF0021_CS"/>
</dbReference>
<dbReference type="KEGG" id="spaa:SPAPADRAFT_142345"/>
<evidence type="ECO:0000259" key="8">
    <source>
        <dbReference type="Pfam" id="PF01171"/>
    </source>
</evidence>
<dbReference type="FunFam" id="3.40.50.620:FF:000188">
    <property type="entry name" value="Cytoplasmic tRNA 2-thiolation protein 1"/>
    <property type="match status" value="1"/>
</dbReference>
<evidence type="ECO:0000256" key="1">
    <source>
        <dbReference type="ARBA" id="ARBA00022490"/>
    </source>
</evidence>
<dbReference type="GO" id="GO:0002143">
    <property type="term" value="P:tRNA wobble position uridine thiolation"/>
    <property type="evidence" value="ECO:0007669"/>
    <property type="project" value="EnsemblFungi"/>
</dbReference>
<protein>
    <recommendedName>
        <fullName evidence="6">Cytoplasmic tRNA 2-thiolation protein 1</fullName>
        <ecNumber evidence="6">2.7.7.-</ecNumber>
    </recommendedName>
    <alternativeName>
        <fullName evidence="6">Cytoplasmic tRNA adenylyltransferase 1</fullName>
    </alternativeName>
</protein>
<evidence type="ECO:0000313" key="11">
    <source>
        <dbReference type="Proteomes" id="UP000000709"/>
    </source>
</evidence>
<dbReference type="PROSITE" id="PS01263">
    <property type="entry name" value="UPF0021"/>
    <property type="match status" value="1"/>
</dbReference>
<evidence type="ECO:0000256" key="6">
    <source>
        <dbReference type="HAMAP-Rule" id="MF_03053"/>
    </source>
</evidence>
<keyword evidence="11" id="KW-1185">Reference proteome</keyword>
<name>G3ASZ9_SPAPN</name>
<feature type="binding site" evidence="7">
    <location>
        <position position="77"/>
    </location>
    <ligand>
        <name>ATP</name>
        <dbReference type="ChEBI" id="CHEBI:30616"/>
    </ligand>
</feature>
<dbReference type="PANTHER" id="PTHR11807">
    <property type="entry name" value="ATPASES OF THE PP SUPERFAMILY-RELATED"/>
    <property type="match status" value="1"/>
</dbReference>
<keyword evidence="1 6" id="KW-0963">Cytoplasm</keyword>
<dbReference type="Proteomes" id="UP000000709">
    <property type="component" value="Unassembled WGS sequence"/>
</dbReference>
<dbReference type="InterPro" id="IPR056369">
    <property type="entry name" value="CTU1-like_ATP-bd"/>
</dbReference>
<comment type="pathway">
    <text evidence="6">tRNA modification; 5-methoxycarbonylmethyl-2-thiouridine-tRNA biosynthesis.</text>
</comment>
<evidence type="ECO:0000256" key="2">
    <source>
        <dbReference type="ARBA" id="ARBA00022555"/>
    </source>
</evidence>
<comment type="function">
    <text evidence="6">Plays a central role in 2-thiolation of mcm(5)S(2)U at tRNA wobble positions of tRNA(Lys), tRNA(Glu) and tRNA(Gln). Directly binds tRNAs and probably acts by catalyzing adenylation of tRNAs, an intermediate required for 2-thiolation. It is unclear whether it acts as a sulfurtransferase that transfers sulfur from thiocarboxylated URM1 onto the uridine of tRNAs at wobble position. Prior mcm(5) tRNA modification by the elongator complex is required for 2-thiolation. May also be involved in protein urmylation.</text>
</comment>
<dbReference type="UniPathway" id="UPA00988"/>
<feature type="binding site" evidence="7">
    <location>
        <position position="186"/>
    </location>
    <ligand>
        <name>ATP</name>
        <dbReference type="ChEBI" id="CHEBI:30616"/>
    </ligand>
</feature>
<keyword evidence="5 6" id="KW-0694">RNA-binding</keyword>
<dbReference type="Gene3D" id="3.40.50.620">
    <property type="entry name" value="HUPs"/>
    <property type="match status" value="1"/>
</dbReference>
<dbReference type="OMA" id="MGKCERC"/>
<dbReference type="InterPro" id="IPR032442">
    <property type="entry name" value="CTU1_C"/>
</dbReference>
<evidence type="ECO:0000256" key="3">
    <source>
        <dbReference type="ARBA" id="ARBA00022679"/>
    </source>
</evidence>
<evidence type="ECO:0000256" key="7">
    <source>
        <dbReference type="PIRSR" id="PIRSR004976-51"/>
    </source>
</evidence>
<dbReference type="EMBL" id="GL996504">
    <property type="protein sequence ID" value="EGW30781.1"/>
    <property type="molecule type" value="Genomic_DNA"/>
</dbReference>
<dbReference type="GO" id="GO:0005524">
    <property type="term" value="F:ATP binding"/>
    <property type="evidence" value="ECO:0007669"/>
    <property type="project" value="UniProtKB-KW"/>
</dbReference>
<dbReference type="CDD" id="cd01713">
    <property type="entry name" value="CTU1-like"/>
    <property type="match status" value="1"/>
</dbReference>